<dbReference type="Gene3D" id="3.90.850.10">
    <property type="entry name" value="Fumarylacetoacetase-like, C-terminal domain"/>
    <property type="match status" value="1"/>
</dbReference>
<dbReference type="GO" id="GO:0046872">
    <property type="term" value="F:metal ion binding"/>
    <property type="evidence" value="ECO:0007669"/>
    <property type="project" value="UniProtKB-KW"/>
</dbReference>
<evidence type="ECO:0000313" key="5">
    <source>
        <dbReference type="EMBL" id="MYZ48458.1"/>
    </source>
</evidence>
<protein>
    <submittedName>
        <fullName evidence="5">Fumarylacetoacetate hydrolase family protein</fullName>
    </submittedName>
</protein>
<dbReference type="InterPro" id="IPR051121">
    <property type="entry name" value="FAH"/>
</dbReference>
<keyword evidence="2" id="KW-0479">Metal-binding</keyword>
<dbReference type="GO" id="GO:0044281">
    <property type="term" value="P:small molecule metabolic process"/>
    <property type="evidence" value="ECO:0007669"/>
    <property type="project" value="UniProtKB-ARBA"/>
</dbReference>
<organism evidence="5 6">
    <name type="scientific">Propylenella binzhouense</name>
    <dbReference type="NCBI Taxonomy" id="2555902"/>
    <lineage>
        <taxon>Bacteria</taxon>
        <taxon>Pseudomonadati</taxon>
        <taxon>Pseudomonadota</taxon>
        <taxon>Alphaproteobacteria</taxon>
        <taxon>Hyphomicrobiales</taxon>
        <taxon>Propylenellaceae</taxon>
        <taxon>Propylenella</taxon>
    </lineage>
</organism>
<gene>
    <name evidence="5" type="ORF">E4O86_12135</name>
</gene>
<comment type="caution">
    <text evidence="5">The sequence shown here is derived from an EMBL/GenBank/DDBJ whole genome shotgun (WGS) entry which is preliminary data.</text>
</comment>
<reference evidence="5" key="1">
    <citation type="submission" date="2019-03" db="EMBL/GenBank/DDBJ databases">
        <title>Afifella sp. nov., isolated from activated sludge.</title>
        <authorList>
            <person name="Li Q."/>
            <person name="Liu Y."/>
        </authorList>
    </citation>
    <scope>NUCLEOTIDE SEQUENCE</scope>
    <source>
        <strain evidence="5">L72</strain>
    </source>
</reference>
<feature type="region of interest" description="Disordered" evidence="3">
    <location>
        <begin position="326"/>
        <end position="346"/>
    </location>
</feature>
<name>A0A964T4Q0_9HYPH</name>
<dbReference type="SUPFAM" id="SSF56529">
    <property type="entry name" value="FAH"/>
    <property type="match status" value="1"/>
</dbReference>
<dbReference type="GO" id="GO:0016787">
    <property type="term" value="F:hydrolase activity"/>
    <property type="evidence" value="ECO:0007669"/>
    <property type="project" value="UniProtKB-KW"/>
</dbReference>
<evidence type="ECO:0000259" key="4">
    <source>
        <dbReference type="Pfam" id="PF01557"/>
    </source>
</evidence>
<accession>A0A964T4Q0</accession>
<evidence type="ECO:0000256" key="2">
    <source>
        <dbReference type="ARBA" id="ARBA00022723"/>
    </source>
</evidence>
<evidence type="ECO:0000256" key="1">
    <source>
        <dbReference type="ARBA" id="ARBA00010211"/>
    </source>
</evidence>
<dbReference type="InterPro" id="IPR011234">
    <property type="entry name" value="Fumarylacetoacetase-like_C"/>
</dbReference>
<sequence>MRLVRFEAEAGIRLGALWKDGGLIVDLRKAVAALLEAAGDPFADEEAAIRIPGDTAEFLRRGDRSEALVREALAALEAGGLDPSGVTLSCDAVRLAVPIVPPLIVCGGANFWDHLRELGRDKPDHVEFFLKNAESVVGPQDPIPYRPWASGKLDYEVELGIVIGRRARCVAAADALDFVFGYTVVNDMAIRDRQLFAYDPTTFHVKYGDGKVFDANSALGPAIVSRDEVPDPMNLPMSCSVDGAIRQDSNTRSYIWGVREVVEYYSSMITLEPGFVICPGTPGGCAVGSDPECGGRHAPRDPHGEYLRPGQSVMVAVGGIGTLRNEIGPGPAEGGATGQAATETLS</sequence>
<keyword evidence="5" id="KW-0378">Hydrolase</keyword>
<dbReference type="OrthoDB" id="5197601at2"/>
<evidence type="ECO:0000313" key="6">
    <source>
        <dbReference type="Proteomes" id="UP000773614"/>
    </source>
</evidence>
<dbReference type="RefSeq" id="WP_161140808.1">
    <property type="nucleotide sequence ID" value="NZ_SPKJ01000038.1"/>
</dbReference>
<dbReference type="Pfam" id="PF01557">
    <property type="entry name" value="FAA_hydrolase"/>
    <property type="match status" value="1"/>
</dbReference>
<dbReference type="PANTHER" id="PTHR42796:SF4">
    <property type="entry name" value="FUMARYLACETOACETATE HYDROLASE DOMAIN-CONTAINING PROTEIN 2A"/>
    <property type="match status" value="1"/>
</dbReference>
<dbReference type="AlphaFoldDB" id="A0A964T4Q0"/>
<keyword evidence="6" id="KW-1185">Reference proteome</keyword>
<proteinExistence type="inferred from homology"/>
<feature type="domain" description="Fumarylacetoacetase-like C-terminal" evidence="4">
    <location>
        <begin position="104"/>
        <end position="327"/>
    </location>
</feature>
<dbReference type="EMBL" id="SPKJ01000038">
    <property type="protein sequence ID" value="MYZ48458.1"/>
    <property type="molecule type" value="Genomic_DNA"/>
</dbReference>
<evidence type="ECO:0000256" key="3">
    <source>
        <dbReference type="SAM" id="MobiDB-lite"/>
    </source>
</evidence>
<comment type="similarity">
    <text evidence="1">Belongs to the FAH family.</text>
</comment>
<dbReference type="Proteomes" id="UP000773614">
    <property type="component" value="Unassembled WGS sequence"/>
</dbReference>
<dbReference type="PANTHER" id="PTHR42796">
    <property type="entry name" value="FUMARYLACETOACETATE HYDROLASE DOMAIN-CONTAINING PROTEIN 2A-RELATED"/>
    <property type="match status" value="1"/>
</dbReference>
<dbReference type="InterPro" id="IPR036663">
    <property type="entry name" value="Fumarylacetoacetase_C_sf"/>
</dbReference>